<dbReference type="Proteomes" id="UP000239872">
    <property type="component" value="Unassembled WGS sequence"/>
</dbReference>
<gene>
    <name evidence="2" type="ORF">CJD36_008390</name>
</gene>
<evidence type="ECO:0000313" key="3">
    <source>
        <dbReference type="Proteomes" id="UP000239872"/>
    </source>
</evidence>
<dbReference type="EMBL" id="PPSL01000002">
    <property type="protein sequence ID" value="PQJ11803.1"/>
    <property type="molecule type" value="Genomic_DNA"/>
</dbReference>
<protein>
    <submittedName>
        <fullName evidence="2">Uncharacterized protein</fullName>
    </submittedName>
</protein>
<comment type="caution">
    <text evidence="2">The sequence shown here is derived from an EMBL/GenBank/DDBJ whole genome shotgun (WGS) entry which is preliminary data.</text>
</comment>
<accession>A0A2S7SXZ3</accession>
<evidence type="ECO:0000313" key="2">
    <source>
        <dbReference type="EMBL" id="PQJ11803.1"/>
    </source>
</evidence>
<evidence type="ECO:0000256" key="1">
    <source>
        <dbReference type="SAM" id="MobiDB-lite"/>
    </source>
</evidence>
<proteinExistence type="predicted"/>
<sequence>MKLIARIALILLSTGIFLVPDGYSQSKSSTAKNVHRPDRTNRSNHTTDHTTAYVNAISEYIKAVYVNGVVRPDTLFIGKNVDMPNIKLPHTIEGITTVLITSEAAQNKLSYRKTLVYLNVVGWPERDKSEFIIVRFNEFKPQHNCTIHFKRNAKTRQMDLESLKFDYPNGQKTK</sequence>
<keyword evidence="3" id="KW-1185">Reference proteome</keyword>
<name>A0A2S7SXZ3_9BACT</name>
<feature type="compositionally biased region" description="Polar residues" evidence="1">
    <location>
        <begin position="23"/>
        <end position="32"/>
    </location>
</feature>
<dbReference type="OrthoDB" id="9880328at2"/>
<dbReference type="AlphaFoldDB" id="A0A2S7SXZ3"/>
<dbReference type="RefSeq" id="WP_105038683.1">
    <property type="nucleotide sequence ID" value="NZ_PPSL01000002.1"/>
</dbReference>
<reference evidence="2 3" key="1">
    <citation type="submission" date="2018-01" db="EMBL/GenBank/DDBJ databases">
        <title>A novel member of the phylum Bacteroidetes isolated from glacier ice.</title>
        <authorList>
            <person name="Liu Q."/>
            <person name="Xin Y.-H."/>
        </authorList>
    </citation>
    <scope>NUCLEOTIDE SEQUENCE [LARGE SCALE GENOMIC DNA]</scope>
    <source>
        <strain evidence="2 3">RB1R16</strain>
    </source>
</reference>
<feature type="compositionally biased region" description="Basic and acidic residues" evidence="1">
    <location>
        <begin position="35"/>
        <end position="47"/>
    </location>
</feature>
<feature type="region of interest" description="Disordered" evidence="1">
    <location>
        <begin position="23"/>
        <end position="47"/>
    </location>
</feature>
<organism evidence="2 3">
    <name type="scientific">Flavipsychrobacter stenotrophus</name>
    <dbReference type="NCBI Taxonomy" id="2077091"/>
    <lineage>
        <taxon>Bacteria</taxon>
        <taxon>Pseudomonadati</taxon>
        <taxon>Bacteroidota</taxon>
        <taxon>Chitinophagia</taxon>
        <taxon>Chitinophagales</taxon>
        <taxon>Chitinophagaceae</taxon>
        <taxon>Flavipsychrobacter</taxon>
    </lineage>
</organism>